<evidence type="ECO:0000313" key="3">
    <source>
        <dbReference type="EMBL" id="KAF9946839.1"/>
    </source>
</evidence>
<reference evidence="3" key="1">
    <citation type="journal article" date="2020" name="Fungal Divers.">
        <title>Resolving the Mortierellaceae phylogeny through synthesis of multi-gene phylogenetics and phylogenomics.</title>
        <authorList>
            <person name="Vandepol N."/>
            <person name="Liber J."/>
            <person name="Desiro A."/>
            <person name="Na H."/>
            <person name="Kennedy M."/>
            <person name="Barry K."/>
            <person name="Grigoriev I.V."/>
            <person name="Miller A.N."/>
            <person name="O'Donnell K."/>
            <person name="Stajich J.E."/>
            <person name="Bonito G."/>
        </authorList>
    </citation>
    <scope>NUCLEOTIDE SEQUENCE</scope>
    <source>
        <strain evidence="3">MES-2147</strain>
    </source>
</reference>
<protein>
    <submittedName>
        <fullName evidence="3">Uncharacterized protein</fullName>
    </submittedName>
</protein>
<evidence type="ECO:0000256" key="1">
    <source>
        <dbReference type="SAM" id="MobiDB-lite"/>
    </source>
</evidence>
<evidence type="ECO:0000256" key="2">
    <source>
        <dbReference type="SAM" id="Phobius"/>
    </source>
</evidence>
<evidence type="ECO:0000313" key="4">
    <source>
        <dbReference type="Proteomes" id="UP000749646"/>
    </source>
</evidence>
<feature type="compositionally biased region" description="Pro residues" evidence="1">
    <location>
        <begin position="30"/>
        <end position="42"/>
    </location>
</feature>
<keyword evidence="4" id="KW-1185">Reference proteome</keyword>
<name>A0A9P6ITN5_9FUNG</name>
<feature type="compositionally biased region" description="Low complexity" evidence="1">
    <location>
        <begin position="1"/>
        <end position="29"/>
    </location>
</feature>
<keyword evidence="2" id="KW-1133">Transmembrane helix</keyword>
<feature type="transmembrane region" description="Helical" evidence="2">
    <location>
        <begin position="149"/>
        <end position="167"/>
    </location>
</feature>
<dbReference type="EMBL" id="JAAAHW010007681">
    <property type="protein sequence ID" value="KAF9946839.1"/>
    <property type="molecule type" value="Genomic_DNA"/>
</dbReference>
<comment type="caution">
    <text evidence="3">The sequence shown here is derived from an EMBL/GenBank/DDBJ whole genome shotgun (WGS) entry which is preliminary data.</text>
</comment>
<dbReference type="AlphaFoldDB" id="A0A9P6ITN5"/>
<organism evidence="3 4">
    <name type="scientific">Modicella reniformis</name>
    <dbReference type="NCBI Taxonomy" id="1440133"/>
    <lineage>
        <taxon>Eukaryota</taxon>
        <taxon>Fungi</taxon>
        <taxon>Fungi incertae sedis</taxon>
        <taxon>Mucoromycota</taxon>
        <taxon>Mortierellomycotina</taxon>
        <taxon>Mortierellomycetes</taxon>
        <taxon>Mortierellales</taxon>
        <taxon>Mortierellaceae</taxon>
        <taxon>Modicella</taxon>
    </lineage>
</organism>
<sequence length="173" mass="17996">MAANASKNKATTANRTSRTTTAPTTTTTPTPTPTLAPAPAPTPTTAYVGNNRASGTSGTATAQLTMDGYKVHASALATSARAPAQNMTAVAATQRAAALAADDATNLADASASAQDPSSPKASRCSFCGVIWCLFQPLMPIGFVVMMGYIYYVYIFLVCFDYIFQVLQKPLQA</sequence>
<keyword evidence="2" id="KW-0472">Membrane</keyword>
<accession>A0A9P6ITN5</accession>
<proteinExistence type="predicted"/>
<keyword evidence="2" id="KW-0812">Transmembrane</keyword>
<dbReference type="Proteomes" id="UP000749646">
    <property type="component" value="Unassembled WGS sequence"/>
</dbReference>
<gene>
    <name evidence="3" type="ORF">BGZ65_009348</name>
</gene>
<feature type="region of interest" description="Disordered" evidence="1">
    <location>
        <begin position="1"/>
        <end position="54"/>
    </location>
</feature>
<feature type="non-terminal residue" evidence="3">
    <location>
        <position position="1"/>
    </location>
</feature>